<dbReference type="PANTHER" id="PTHR46761:SF2">
    <property type="entry name" value="RAN GTPASE-ACTIVATING PROTEIN 1"/>
    <property type="match status" value="1"/>
</dbReference>
<reference evidence="2" key="1">
    <citation type="journal article" date="2006" name="PLoS Biol.">
        <title>Macronuclear genome sequence of the ciliate Tetrahymena thermophila, a model eukaryote.</title>
        <authorList>
            <person name="Eisen J.A."/>
            <person name="Coyne R.S."/>
            <person name="Wu M."/>
            <person name="Wu D."/>
            <person name="Thiagarajan M."/>
            <person name="Wortman J.R."/>
            <person name="Badger J.H."/>
            <person name="Ren Q."/>
            <person name="Amedeo P."/>
            <person name="Jones K.M."/>
            <person name="Tallon L.J."/>
            <person name="Delcher A.L."/>
            <person name="Salzberg S.L."/>
            <person name="Silva J.C."/>
            <person name="Haas B.J."/>
            <person name="Majoros W.H."/>
            <person name="Farzad M."/>
            <person name="Carlton J.M."/>
            <person name="Smith R.K. Jr."/>
            <person name="Garg J."/>
            <person name="Pearlman R.E."/>
            <person name="Karrer K.M."/>
            <person name="Sun L."/>
            <person name="Manning G."/>
            <person name="Elde N.C."/>
            <person name="Turkewitz A.P."/>
            <person name="Asai D.J."/>
            <person name="Wilkes D.E."/>
            <person name="Wang Y."/>
            <person name="Cai H."/>
            <person name="Collins K."/>
            <person name="Stewart B.A."/>
            <person name="Lee S.R."/>
            <person name="Wilamowska K."/>
            <person name="Weinberg Z."/>
            <person name="Ruzzo W.L."/>
            <person name="Wloga D."/>
            <person name="Gaertig J."/>
            <person name="Frankel J."/>
            <person name="Tsao C.-C."/>
            <person name="Gorovsky M.A."/>
            <person name="Keeling P.J."/>
            <person name="Waller R.F."/>
            <person name="Patron N.J."/>
            <person name="Cherry J.M."/>
            <person name="Stover N.A."/>
            <person name="Krieger C.J."/>
            <person name="del Toro C."/>
            <person name="Ryder H.F."/>
            <person name="Williamson S.C."/>
            <person name="Barbeau R.A."/>
            <person name="Hamilton E.P."/>
            <person name="Orias E."/>
        </authorList>
    </citation>
    <scope>NUCLEOTIDE SEQUENCE [LARGE SCALE GENOMIC DNA]</scope>
    <source>
        <strain evidence="2">SB210</strain>
    </source>
</reference>
<proteinExistence type="predicted"/>
<dbReference type="GO" id="GO:0005096">
    <property type="term" value="F:GTPase activator activity"/>
    <property type="evidence" value="ECO:0007669"/>
    <property type="project" value="InterPro"/>
</dbReference>
<evidence type="ECO:0000313" key="1">
    <source>
        <dbReference type="EMBL" id="EDK31862.2"/>
    </source>
</evidence>
<dbReference type="SUPFAM" id="SSF52047">
    <property type="entry name" value="RNI-like"/>
    <property type="match status" value="1"/>
</dbReference>
<organism evidence="1 2">
    <name type="scientific">Tetrahymena thermophila (strain SB210)</name>
    <dbReference type="NCBI Taxonomy" id="312017"/>
    <lineage>
        <taxon>Eukaryota</taxon>
        <taxon>Sar</taxon>
        <taxon>Alveolata</taxon>
        <taxon>Ciliophora</taxon>
        <taxon>Intramacronucleata</taxon>
        <taxon>Oligohymenophorea</taxon>
        <taxon>Hymenostomatida</taxon>
        <taxon>Tetrahymenina</taxon>
        <taxon>Tetrahymenidae</taxon>
        <taxon>Tetrahymena</taxon>
    </lineage>
</organism>
<dbReference type="KEGG" id="tet:TTHERM_00105169"/>
<dbReference type="RefSeq" id="XP_001471260.2">
    <property type="nucleotide sequence ID" value="XM_001471210.2"/>
</dbReference>
<dbReference type="Gene3D" id="3.80.10.10">
    <property type="entry name" value="Ribonuclease Inhibitor"/>
    <property type="match status" value="2"/>
</dbReference>
<sequence length="324" mass="36926">MGNQCTAKKKQKKKQFRLDDRLGFNDLNDEDLIQISQLIKKEHLNSQKLKLGLSINKVGNQGLMSLGEAVGQCIQLKELNLDLAANKYDQNGVKMFCDHISNCRDLTSLTLSFSYCQLQEEDFNYMQQVFSQFEQLTYLSLTFSYSIVKDGAKHLGQLISMLSKLESFYFDLRESQLTNQGLIGLADGIISNHLKLTKIVLILEYNQISEVSAVRLSQAISMCQNLIELTLFLKANRVGMNGAQQLGIGIGQCPNLKRFNLELMYNHFGEEGFILLAKGISRSKSLIQFSLDNSIVLQVTLDKFRMISKKIQKLVTYKVNYRRY</sequence>
<dbReference type="InterPro" id="IPR032675">
    <property type="entry name" value="LRR_dom_sf"/>
</dbReference>
<dbReference type="PANTHER" id="PTHR46761">
    <property type="entry name" value="RAN GTPASE-ACTIVATING PROTEIN 1"/>
    <property type="match status" value="1"/>
</dbReference>
<keyword evidence="2" id="KW-1185">Reference proteome</keyword>
<dbReference type="HOGENOM" id="CLU_1471069_0_0_1"/>
<protein>
    <submittedName>
        <fullName evidence="1">Kinase domain protein</fullName>
    </submittedName>
</protein>
<dbReference type="Proteomes" id="UP000009168">
    <property type="component" value="Unassembled WGS sequence"/>
</dbReference>
<dbReference type="AlphaFoldDB" id="A4VE97"/>
<dbReference type="GeneID" id="7828135"/>
<keyword evidence="1" id="KW-0418">Kinase</keyword>
<name>A4VE97_TETTS</name>
<evidence type="ECO:0000313" key="2">
    <source>
        <dbReference type="Proteomes" id="UP000009168"/>
    </source>
</evidence>
<keyword evidence="1" id="KW-0808">Transferase</keyword>
<dbReference type="GO" id="GO:0016301">
    <property type="term" value="F:kinase activity"/>
    <property type="evidence" value="ECO:0007669"/>
    <property type="project" value="UniProtKB-KW"/>
</dbReference>
<dbReference type="InParanoid" id="A4VE97"/>
<gene>
    <name evidence="1" type="ORF">TTHERM_00105169</name>
</gene>
<accession>A4VE97</accession>
<dbReference type="InterPro" id="IPR045203">
    <property type="entry name" value="RanGAP1/2"/>
</dbReference>
<dbReference type="EMBL" id="GG662767">
    <property type="protein sequence ID" value="EDK31862.2"/>
    <property type="molecule type" value="Genomic_DNA"/>
</dbReference>